<reference evidence="7 8" key="1">
    <citation type="submission" date="2018-06" db="EMBL/GenBank/DDBJ databases">
        <title>Genomic Encyclopedia of Archaeal and Bacterial Type Strains, Phase II (KMG-II): from individual species to whole genera.</title>
        <authorList>
            <person name="Goeker M."/>
        </authorList>
    </citation>
    <scope>NUCLEOTIDE SEQUENCE [LARGE SCALE GENOMIC DNA]</scope>
    <source>
        <strain evidence="7 8">DSM 22009</strain>
    </source>
</reference>
<dbReference type="GO" id="GO:0008170">
    <property type="term" value="F:N-methyltransferase activity"/>
    <property type="evidence" value="ECO:0007669"/>
    <property type="project" value="UniProtKB-ARBA"/>
</dbReference>
<evidence type="ECO:0000313" key="8">
    <source>
        <dbReference type="Proteomes" id="UP000248916"/>
    </source>
</evidence>
<dbReference type="AlphaFoldDB" id="A0A2W7NSP1"/>
<evidence type="ECO:0000256" key="4">
    <source>
        <dbReference type="ARBA" id="ARBA00022679"/>
    </source>
</evidence>
<accession>A0A2W7NSP1</accession>
<organism evidence="7 8">
    <name type="scientific">Palleronia aestuarii</name>
    <dbReference type="NCBI Taxonomy" id="568105"/>
    <lineage>
        <taxon>Bacteria</taxon>
        <taxon>Pseudomonadati</taxon>
        <taxon>Pseudomonadota</taxon>
        <taxon>Alphaproteobacteria</taxon>
        <taxon>Rhodobacterales</taxon>
        <taxon>Roseobacteraceae</taxon>
        <taxon>Palleronia</taxon>
    </lineage>
</organism>
<evidence type="ECO:0000256" key="3">
    <source>
        <dbReference type="ARBA" id="ARBA00022603"/>
    </source>
</evidence>
<dbReference type="GO" id="GO:0006364">
    <property type="term" value="P:rRNA processing"/>
    <property type="evidence" value="ECO:0007669"/>
    <property type="project" value="UniProtKB-KW"/>
</dbReference>
<feature type="domain" description="Methyltransferase small" evidence="6">
    <location>
        <begin position="150"/>
        <end position="311"/>
    </location>
</feature>
<dbReference type="SUPFAM" id="SSF53335">
    <property type="entry name" value="S-adenosyl-L-methionine-dependent methyltransferases"/>
    <property type="match status" value="1"/>
</dbReference>
<dbReference type="PANTHER" id="PTHR47816:SF4">
    <property type="entry name" value="RIBOSOMAL RNA SMALL SUBUNIT METHYLTRANSFERASE C"/>
    <property type="match status" value="1"/>
</dbReference>
<dbReference type="PROSITE" id="PS00092">
    <property type="entry name" value="N6_MTASE"/>
    <property type="match status" value="1"/>
</dbReference>
<dbReference type="InterPro" id="IPR029063">
    <property type="entry name" value="SAM-dependent_MTases_sf"/>
</dbReference>
<keyword evidence="4 7" id="KW-0808">Transferase</keyword>
<dbReference type="GO" id="GO:0032259">
    <property type="term" value="P:methylation"/>
    <property type="evidence" value="ECO:0007669"/>
    <property type="project" value="UniProtKB-KW"/>
</dbReference>
<dbReference type="GO" id="GO:0008757">
    <property type="term" value="F:S-adenosylmethionine-dependent methyltransferase activity"/>
    <property type="evidence" value="ECO:0007669"/>
    <property type="project" value="InterPro"/>
</dbReference>
<evidence type="ECO:0000256" key="2">
    <source>
        <dbReference type="ARBA" id="ARBA00022552"/>
    </source>
</evidence>
<dbReference type="Gene3D" id="3.40.50.150">
    <property type="entry name" value="Vaccinia Virus protein VP39"/>
    <property type="match status" value="1"/>
</dbReference>
<evidence type="ECO:0000259" key="6">
    <source>
        <dbReference type="Pfam" id="PF05175"/>
    </source>
</evidence>
<dbReference type="Proteomes" id="UP000248916">
    <property type="component" value="Unassembled WGS sequence"/>
</dbReference>
<dbReference type="PANTHER" id="PTHR47816">
    <property type="entry name" value="RIBOSOMAL RNA SMALL SUBUNIT METHYLTRANSFERASE C"/>
    <property type="match status" value="1"/>
</dbReference>
<dbReference type="InterPro" id="IPR002052">
    <property type="entry name" value="DNA_methylase_N6_adenine_CS"/>
</dbReference>
<dbReference type="CDD" id="cd02440">
    <property type="entry name" value="AdoMet_MTases"/>
    <property type="match status" value="1"/>
</dbReference>
<dbReference type="Pfam" id="PF05175">
    <property type="entry name" value="MTS"/>
    <property type="match status" value="1"/>
</dbReference>
<dbReference type="InterPro" id="IPR007848">
    <property type="entry name" value="Small_mtfrase_dom"/>
</dbReference>
<proteinExistence type="predicted"/>
<dbReference type="EMBL" id="QKZL01000001">
    <property type="protein sequence ID" value="PZX19634.1"/>
    <property type="molecule type" value="Genomic_DNA"/>
</dbReference>
<evidence type="ECO:0000313" key="7">
    <source>
        <dbReference type="EMBL" id="PZX19634.1"/>
    </source>
</evidence>
<dbReference type="GO" id="GO:0003676">
    <property type="term" value="F:nucleic acid binding"/>
    <property type="evidence" value="ECO:0007669"/>
    <property type="project" value="InterPro"/>
</dbReference>
<keyword evidence="5" id="KW-0949">S-adenosyl-L-methionine</keyword>
<keyword evidence="3 7" id="KW-0489">Methyltransferase</keyword>
<sequence length="324" mass="34952">MFHVRLTQALEAGLLTPPLLVIGAPMDVAEVGLPDPTILIQTHQPDHDRLRARGLDVEIAPRGAAATALVCLPRERRLARDRIARAARVAPVVVVDGQKTDGIDAILKECRARADVGEVISKAHGKVFSMTGGTFDDWIAPPSRNADGYLTAPGTFSADGVDPASALLARTLPPLNGRVVDLGAGWGYLASKVLETEAVTECHLVEADLAALDCARENVDDPRARFHWADATAFRPEAAADHVVCNPPFHRGRTGDPDLGRAFLSSAATALAPRGTLWLVANRHLPYEAALRDLFSEIEEREGTPAFKLYRAARPRRARRKVAS</sequence>
<keyword evidence="8" id="KW-1185">Reference proteome</keyword>
<keyword evidence="2" id="KW-0698">rRNA processing</keyword>
<comment type="caution">
    <text evidence="7">The sequence shown here is derived from an EMBL/GenBank/DDBJ whole genome shotgun (WGS) entry which is preliminary data.</text>
</comment>
<name>A0A2W7NSP1_9RHOB</name>
<protein>
    <submittedName>
        <fullName evidence="7">16S rRNA (Guanine1207-N2)-methyltransferase</fullName>
    </submittedName>
</protein>
<evidence type="ECO:0000256" key="1">
    <source>
        <dbReference type="ARBA" id="ARBA00022490"/>
    </source>
</evidence>
<keyword evidence="1" id="KW-0963">Cytoplasm</keyword>
<dbReference type="RefSeq" id="WP_111535320.1">
    <property type="nucleotide sequence ID" value="NZ_QKZL01000001.1"/>
</dbReference>
<dbReference type="OrthoDB" id="9816072at2"/>
<gene>
    <name evidence="7" type="ORF">LX81_00091</name>
</gene>
<evidence type="ECO:0000256" key="5">
    <source>
        <dbReference type="ARBA" id="ARBA00022691"/>
    </source>
</evidence>
<dbReference type="InterPro" id="IPR046977">
    <property type="entry name" value="RsmC/RlmG"/>
</dbReference>